<feature type="repeat" description="TPR" evidence="3">
    <location>
        <begin position="224"/>
        <end position="257"/>
    </location>
</feature>
<organism evidence="5 6">
    <name type="scientific">Ruminiclostridium papyrosolvens DSM 2782</name>
    <dbReference type="NCBI Taxonomy" id="588581"/>
    <lineage>
        <taxon>Bacteria</taxon>
        <taxon>Bacillati</taxon>
        <taxon>Bacillota</taxon>
        <taxon>Clostridia</taxon>
        <taxon>Eubacteriales</taxon>
        <taxon>Oscillospiraceae</taxon>
        <taxon>Ruminiclostridium</taxon>
    </lineage>
</organism>
<dbReference type="EMBL" id="ACXX02000009">
    <property type="protein sequence ID" value="EGD47188.1"/>
    <property type="molecule type" value="Genomic_DNA"/>
</dbReference>
<dbReference type="PANTHER" id="PTHR44943:SF4">
    <property type="entry name" value="TPR REPEAT-CONTAINING PROTEIN MJ0798"/>
    <property type="match status" value="1"/>
</dbReference>
<comment type="caution">
    <text evidence="5">The sequence shown here is derived from an EMBL/GenBank/DDBJ whole genome shotgun (WGS) entry which is preliminary data.</text>
</comment>
<feature type="repeat" description="TPR" evidence="3">
    <location>
        <begin position="428"/>
        <end position="461"/>
    </location>
</feature>
<keyword evidence="4" id="KW-1133">Transmembrane helix</keyword>
<keyword evidence="1" id="KW-0677">Repeat</keyword>
<feature type="repeat" description="TPR" evidence="3">
    <location>
        <begin position="462"/>
        <end position="495"/>
    </location>
</feature>
<keyword evidence="6" id="KW-1185">Reference proteome</keyword>
<keyword evidence="4" id="KW-0472">Membrane</keyword>
<dbReference type="Gene3D" id="1.25.40.10">
    <property type="entry name" value="Tetratricopeptide repeat domain"/>
    <property type="match status" value="3"/>
</dbReference>
<evidence type="ECO:0000256" key="1">
    <source>
        <dbReference type="ARBA" id="ARBA00022737"/>
    </source>
</evidence>
<feature type="transmembrane region" description="Helical" evidence="4">
    <location>
        <begin position="29"/>
        <end position="49"/>
    </location>
</feature>
<dbReference type="RefSeq" id="WP_004620254.1">
    <property type="nucleotide sequence ID" value="NZ_ACXX02000009.1"/>
</dbReference>
<dbReference type="NCBIfam" id="NF047558">
    <property type="entry name" value="TPR_END_plus"/>
    <property type="match status" value="1"/>
</dbReference>
<dbReference type="InterPro" id="IPR019734">
    <property type="entry name" value="TPR_rpt"/>
</dbReference>
<gene>
    <name evidence="5" type="ORF">Cpap_1581</name>
</gene>
<dbReference type="PANTHER" id="PTHR44943">
    <property type="entry name" value="CELLULOSE SYNTHASE OPERON PROTEIN C"/>
    <property type="match status" value="1"/>
</dbReference>
<feature type="repeat" description="TPR" evidence="3">
    <location>
        <begin position="187"/>
        <end position="220"/>
    </location>
</feature>
<dbReference type="Pfam" id="PF13424">
    <property type="entry name" value="TPR_12"/>
    <property type="match status" value="1"/>
</dbReference>
<dbReference type="eggNOG" id="COG0457">
    <property type="taxonomic scope" value="Bacteria"/>
</dbReference>
<evidence type="ECO:0000256" key="4">
    <source>
        <dbReference type="SAM" id="Phobius"/>
    </source>
</evidence>
<dbReference type="OrthoDB" id="9780183at2"/>
<dbReference type="InterPro" id="IPR011990">
    <property type="entry name" value="TPR-like_helical_dom_sf"/>
</dbReference>
<dbReference type="SMART" id="SM00028">
    <property type="entry name" value="TPR"/>
    <property type="match status" value="11"/>
</dbReference>
<name>F1TEM2_9FIRM</name>
<feature type="repeat" description="TPR" evidence="3">
    <location>
        <begin position="394"/>
        <end position="427"/>
    </location>
</feature>
<accession>F1TEM2</accession>
<dbReference type="SUPFAM" id="SSF48452">
    <property type="entry name" value="TPR-like"/>
    <property type="match status" value="2"/>
</dbReference>
<dbReference type="InterPro" id="IPR051685">
    <property type="entry name" value="Ycf3/AcsC/BcsC/TPR_MFPF"/>
</dbReference>
<feature type="transmembrane region" description="Helical" evidence="4">
    <location>
        <begin position="61"/>
        <end position="79"/>
    </location>
</feature>
<feature type="repeat" description="TPR" evidence="3">
    <location>
        <begin position="496"/>
        <end position="529"/>
    </location>
</feature>
<evidence type="ECO:0000256" key="3">
    <source>
        <dbReference type="PROSITE-ProRule" id="PRU00339"/>
    </source>
</evidence>
<protein>
    <submittedName>
        <fullName evidence="5">Tetratricopeptide TPR_1 repeat-containing protein</fullName>
    </submittedName>
</protein>
<evidence type="ECO:0000313" key="6">
    <source>
        <dbReference type="Proteomes" id="UP000003860"/>
    </source>
</evidence>
<dbReference type="Proteomes" id="UP000003860">
    <property type="component" value="Unassembled WGS sequence"/>
</dbReference>
<dbReference type="AlphaFoldDB" id="F1TEM2"/>
<dbReference type="PROSITE" id="PS50293">
    <property type="entry name" value="TPR_REGION"/>
    <property type="match status" value="2"/>
</dbReference>
<dbReference type="Pfam" id="PF13432">
    <property type="entry name" value="TPR_16"/>
    <property type="match status" value="2"/>
</dbReference>
<feature type="repeat" description="TPR" evidence="3">
    <location>
        <begin position="360"/>
        <end position="393"/>
    </location>
</feature>
<dbReference type="Pfam" id="PF13181">
    <property type="entry name" value="TPR_8"/>
    <property type="match status" value="2"/>
</dbReference>
<proteinExistence type="predicted"/>
<feature type="transmembrane region" description="Helical" evidence="4">
    <location>
        <begin position="6"/>
        <end position="24"/>
    </location>
</feature>
<keyword evidence="2 3" id="KW-0802">TPR repeat</keyword>
<reference evidence="5" key="2">
    <citation type="submission" date="2011-01" db="EMBL/GenBank/DDBJ databases">
        <title>The Non-contiguous Finished genome of Clostridium papyrosolvens.</title>
        <authorList>
            <person name="Lucas S."/>
            <person name="Copeland A."/>
            <person name="Lapidus A."/>
            <person name="Cheng J.-F."/>
            <person name="Goodwin L."/>
            <person name="Pitluck S."/>
            <person name="Misra M."/>
            <person name="Chertkov O."/>
            <person name="Detter J.C."/>
            <person name="Han C."/>
            <person name="Tapia R."/>
            <person name="Land M."/>
            <person name="Hauser L."/>
            <person name="Kyrpides N."/>
            <person name="Ivanova N."/>
            <person name="Pagani I."/>
            <person name="Mouttaki H."/>
            <person name="He Z."/>
            <person name="Zhou J."/>
            <person name="Hemme C.L."/>
            <person name="Woyke T."/>
        </authorList>
    </citation>
    <scope>NUCLEOTIDE SEQUENCE [LARGE SCALE GENOMIC DNA]</scope>
    <source>
        <strain evidence="5">DSM 2782</strain>
    </source>
</reference>
<sequence length="587" mass="67713">MFILTSFNACLMVLLLCYVFYRLIKAKKAVMLVSFTIQLCALTIVVLSLANDVKISNSIELFYIVFGIIIPACFIIWDYRLILNSRRVAEGHADYITVKNEIIPQDENSLPEASCMGTSEISQRVMDVLENEDFVDDTITEINLLKDDLFFGIKKKLIKAENRYSQGNFDFAYDIYKGMLDITQTTGNLYFNYGNVCFKKGMYKEAISCYRKVLELDRLFEKKHLIYVNLGITYFNMEKTELALDNFFKALEINPECSTAKEGIGRIYTTTGREADAIMYYEDLLKNDNSNYELSLSLGKLLVELGYIDEAKVRFETCIKHKPGQAEAYILLGKLFMTVGQYSEATKVFKTYITTNNADYIGHYNLAECYFQNKEYKNAITEYMQTINYNPNSHESLYKLGLIYDETEEPEKAIDCFRAVIQIKRDFIDAYNNLGIVLAKSQRHVEALASYTEGIKQSPDNFRLYFNMGVVLFELKRYEDSSDAFARAVELNPADRDVYYYLGASLTELKQYDEAIKAYGRALDDRMQEGELYYNIAAVYALMKKQDIALDNLKKAVSKDSDIKREITRNSVFDYMRTNSDFIELVS</sequence>
<feature type="repeat" description="TPR" evidence="3">
    <location>
        <begin position="326"/>
        <end position="359"/>
    </location>
</feature>
<dbReference type="PROSITE" id="PS50005">
    <property type="entry name" value="TPR"/>
    <property type="match status" value="8"/>
</dbReference>
<keyword evidence="4" id="KW-0812">Transmembrane</keyword>
<reference evidence="5" key="1">
    <citation type="submission" date="2009-07" db="EMBL/GenBank/DDBJ databases">
        <authorList>
            <consortium name="US DOE Joint Genome Institute (JGI-PGF)"/>
            <person name="Lucas S."/>
            <person name="Copeland A."/>
            <person name="Lapidus A."/>
            <person name="Glavina del Rio T."/>
            <person name="Tice H."/>
            <person name="Bruce D."/>
            <person name="Goodwin L."/>
            <person name="Pitluck S."/>
            <person name="Larimer F."/>
            <person name="Land M.L."/>
            <person name="Mouttaki H."/>
            <person name="He Z."/>
            <person name="Zhou J."/>
            <person name="Hemme C.L."/>
        </authorList>
    </citation>
    <scope>NUCLEOTIDE SEQUENCE [LARGE SCALE GENOMIC DNA]</scope>
    <source>
        <strain evidence="5">DSM 2782</strain>
    </source>
</reference>
<evidence type="ECO:0000313" key="5">
    <source>
        <dbReference type="EMBL" id="EGD47188.1"/>
    </source>
</evidence>
<evidence type="ECO:0000256" key="2">
    <source>
        <dbReference type="ARBA" id="ARBA00022803"/>
    </source>
</evidence>
<dbReference type="STRING" id="588581.Cpap_1581"/>